<dbReference type="Gene3D" id="3.10.310.10">
    <property type="entry name" value="Diaminopimelate Epimerase, Chain A, domain 1"/>
    <property type="match status" value="2"/>
</dbReference>
<protein>
    <submittedName>
        <fullName evidence="3">2-methylaconitate cis-trans isomerase PrpF</fullName>
    </submittedName>
</protein>
<gene>
    <name evidence="3" type="primary">prpF</name>
    <name evidence="3" type="ORF">JC965_11050</name>
</gene>
<dbReference type="InterPro" id="IPR012709">
    <property type="entry name" value="PrpF"/>
</dbReference>
<dbReference type="AlphaFoldDB" id="A0A7T3X621"/>
<evidence type="ECO:0000313" key="3">
    <source>
        <dbReference type="EMBL" id="QQA62917.1"/>
    </source>
</evidence>
<accession>A0A7T3X621</accession>
<keyword evidence="2 3" id="KW-0413">Isomerase</keyword>
<dbReference type="GO" id="GO:0019629">
    <property type="term" value="P:propionate catabolic process, 2-methylcitrate cycle"/>
    <property type="evidence" value="ECO:0007669"/>
    <property type="project" value="InterPro"/>
</dbReference>
<dbReference type="FunFam" id="3.10.310.10:FF:000018">
    <property type="entry name" value="2-methylaconitate cis-trans isomerase"/>
    <property type="match status" value="1"/>
</dbReference>
<organism evidence="3">
    <name type="scientific">Aeromonas caviae</name>
    <name type="common">Aeromonas punctata</name>
    <dbReference type="NCBI Taxonomy" id="648"/>
    <lineage>
        <taxon>Bacteria</taxon>
        <taxon>Pseudomonadati</taxon>
        <taxon>Pseudomonadota</taxon>
        <taxon>Gammaproteobacteria</taxon>
        <taxon>Aeromonadales</taxon>
        <taxon>Aeromonadaceae</taxon>
        <taxon>Aeromonas</taxon>
    </lineage>
</organism>
<comment type="similarity">
    <text evidence="1">Belongs to the PrpF family.</text>
</comment>
<dbReference type="InterPro" id="IPR007400">
    <property type="entry name" value="PrpF-like"/>
</dbReference>
<proteinExistence type="inferred from homology"/>
<dbReference type="Pfam" id="PF04303">
    <property type="entry name" value="PrpF"/>
    <property type="match status" value="1"/>
</dbReference>
<dbReference type="SUPFAM" id="SSF54506">
    <property type="entry name" value="Diaminopimelate epimerase-like"/>
    <property type="match status" value="2"/>
</dbReference>
<sequence>MAHQPQVKIPATYLRGGTSKGVFFRLSDLPERCQQPGPARDAFFLRVIGSPDPYGAHMDGMGGATSSTAKCVILSKSQQPDHDVDYLYGQVAIDKAFVDWSGNCGNLSTGAGAFAIHAGLVDPSRIPEHGTCEVRIWQANIGKTILAHVPVTNGQVQETGDFELDGVTFPAAEIVLEFLDPSDDGEDGGALFPTGNLVDDLEVPDSVVKSGTLKATLICAGIPTVFVNAEDIGYEGTELREQINTDPEALARFEAIRVAGALRMGLIKRPEEAATRQHTPKIAFVAPAKDYRTASGKEIIAGEIDLLVRALSMGKLHHAMMGTCAVAIGTAAAIPGTLVNLAAGGGEREAVRFGHPSGTLRVGAQAEQVAGQWTVTKAVMSRSARILMEGWVRVPGDAF</sequence>
<dbReference type="NCBIfam" id="TIGR02334">
    <property type="entry name" value="prpF"/>
    <property type="match status" value="1"/>
</dbReference>
<evidence type="ECO:0000256" key="2">
    <source>
        <dbReference type="ARBA" id="ARBA00023235"/>
    </source>
</evidence>
<dbReference type="EMBL" id="CP065937">
    <property type="protein sequence ID" value="QQA62917.1"/>
    <property type="molecule type" value="Genomic_DNA"/>
</dbReference>
<evidence type="ECO:0000256" key="1">
    <source>
        <dbReference type="ARBA" id="ARBA00007673"/>
    </source>
</evidence>
<dbReference type="RefSeq" id="WP_198497972.1">
    <property type="nucleotide sequence ID" value="NZ_JAXOIB010000024.1"/>
</dbReference>
<name>A0A7T3X621_AERCA</name>
<dbReference type="GO" id="GO:0016853">
    <property type="term" value="F:isomerase activity"/>
    <property type="evidence" value="ECO:0007669"/>
    <property type="project" value="UniProtKB-KW"/>
</dbReference>
<reference evidence="3" key="1">
    <citation type="submission" date="2020-12" db="EMBL/GenBank/DDBJ databases">
        <title>GES Beta-lactamases isolated from hospital effluents in Brazil.</title>
        <authorList>
            <person name="Conte D."/>
            <person name="Mesa D."/>
            <person name="Palmeiro J.K."/>
            <person name="Dalla-Costa L.M."/>
        </authorList>
    </citation>
    <scope>NUCLEOTIDE SEQUENCE [LARGE SCALE GENOMIC DNA]</scope>
    <source>
        <strain evidence="3">Aero21</strain>
    </source>
</reference>
<dbReference type="PANTHER" id="PTHR43709:SF2">
    <property type="entry name" value="DUF453 DOMAIN PROTEIN (AFU_ORTHOLOGUE AFUA_6G00360)"/>
    <property type="match status" value="1"/>
</dbReference>
<dbReference type="PANTHER" id="PTHR43709">
    <property type="entry name" value="ACONITATE ISOMERASE-RELATED"/>
    <property type="match status" value="1"/>
</dbReference>